<dbReference type="InterPro" id="IPR029099">
    <property type="entry name" value="Pribosyltran_N"/>
</dbReference>
<keyword evidence="4" id="KW-0545">Nucleotide biosynthesis</keyword>
<dbReference type="GO" id="GO:0004749">
    <property type="term" value="F:ribose phosphate diphosphokinase activity"/>
    <property type="evidence" value="ECO:0007669"/>
    <property type="project" value="UniProtKB-EC"/>
</dbReference>
<name>A0A1M5JI31_9BACT</name>
<evidence type="ECO:0000256" key="3">
    <source>
        <dbReference type="ARBA" id="ARBA00022723"/>
    </source>
</evidence>
<dbReference type="GO" id="GO:0016301">
    <property type="term" value="F:kinase activity"/>
    <property type="evidence" value="ECO:0007669"/>
    <property type="project" value="UniProtKB-KW"/>
</dbReference>
<evidence type="ECO:0000256" key="6">
    <source>
        <dbReference type="ARBA" id="ARBA00022777"/>
    </source>
</evidence>
<organism evidence="11 12">
    <name type="scientific">Chryseolinea serpens</name>
    <dbReference type="NCBI Taxonomy" id="947013"/>
    <lineage>
        <taxon>Bacteria</taxon>
        <taxon>Pseudomonadati</taxon>
        <taxon>Bacteroidota</taxon>
        <taxon>Cytophagia</taxon>
        <taxon>Cytophagales</taxon>
        <taxon>Fulvivirgaceae</taxon>
        <taxon>Chryseolinea</taxon>
    </lineage>
</organism>
<evidence type="ECO:0000256" key="9">
    <source>
        <dbReference type="ARBA" id="ARBA00049535"/>
    </source>
</evidence>
<dbReference type="STRING" id="947013.SAMN04488109_0044"/>
<dbReference type="OrthoDB" id="9777067at2"/>
<dbReference type="GO" id="GO:0006164">
    <property type="term" value="P:purine nucleotide biosynthetic process"/>
    <property type="evidence" value="ECO:0007669"/>
    <property type="project" value="TreeGrafter"/>
</dbReference>
<evidence type="ECO:0000259" key="10">
    <source>
        <dbReference type="Pfam" id="PF13793"/>
    </source>
</evidence>
<dbReference type="PANTHER" id="PTHR10210">
    <property type="entry name" value="RIBOSE-PHOSPHATE DIPHOSPHOKINASE FAMILY MEMBER"/>
    <property type="match status" value="1"/>
</dbReference>
<dbReference type="InterPro" id="IPR005946">
    <property type="entry name" value="Rib-P_diPkinase"/>
</dbReference>
<evidence type="ECO:0000313" key="11">
    <source>
        <dbReference type="EMBL" id="SHG39683.1"/>
    </source>
</evidence>
<evidence type="ECO:0000256" key="8">
    <source>
        <dbReference type="ARBA" id="ARBA00022842"/>
    </source>
</evidence>
<dbReference type="InterPro" id="IPR000836">
    <property type="entry name" value="PRTase_dom"/>
</dbReference>
<keyword evidence="3" id="KW-0479">Metal-binding</keyword>
<gene>
    <name evidence="11" type="ORF">SAMN04488109_0044</name>
</gene>
<dbReference type="NCBIfam" id="NF002320">
    <property type="entry name" value="PRK01259.1"/>
    <property type="match status" value="1"/>
</dbReference>
<keyword evidence="6 11" id="KW-0418">Kinase</keyword>
<dbReference type="SUPFAM" id="SSF53271">
    <property type="entry name" value="PRTase-like"/>
    <property type="match status" value="1"/>
</dbReference>
<proteinExistence type="predicted"/>
<dbReference type="FunFam" id="3.40.50.2020:FF:000007">
    <property type="entry name" value="Ribose-phosphate pyrophosphokinase"/>
    <property type="match status" value="1"/>
</dbReference>
<dbReference type="GO" id="GO:0000287">
    <property type="term" value="F:magnesium ion binding"/>
    <property type="evidence" value="ECO:0007669"/>
    <property type="project" value="InterPro"/>
</dbReference>
<dbReference type="GO" id="GO:0006015">
    <property type="term" value="P:5-phosphoribose 1-diphosphate biosynthetic process"/>
    <property type="evidence" value="ECO:0007669"/>
    <property type="project" value="TreeGrafter"/>
</dbReference>
<keyword evidence="5" id="KW-0547">Nucleotide-binding</keyword>
<dbReference type="GO" id="GO:0005524">
    <property type="term" value="F:ATP binding"/>
    <property type="evidence" value="ECO:0007669"/>
    <property type="project" value="UniProtKB-KW"/>
</dbReference>
<dbReference type="Gene3D" id="3.40.50.2020">
    <property type="match status" value="2"/>
</dbReference>
<dbReference type="PANTHER" id="PTHR10210:SF32">
    <property type="entry name" value="RIBOSE-PHOSPHATE PYROPHOSPHOKINASE 2"/>
    <property type="match status" value="1"/>
</dbReference>
<keyword evidence="2" id="KW-0808">Transferase</keyword>
<dbReference type="EC" id="2.7.6.1" evidence="1"/>
<dbReference type="EMBL" id="FQWQ01000001">
    <property type="protein sequence ID" value="SHG39683.1"/>
    <property type="molecule type" value="Genomic_DNA"/>
</dbReference>
<comment type="catalytic activity">
    <reaction evidence="9">
        <text>D-ribose 5-phosphate + ATP = 5-phospho-alpha-D-ribose 1-diphosphate + AMP + H(+)</text>
        <dbReference type="Rhea" id="RHEA:15609"/>
        <dbReference type="ChEBI" id="CHEBI:15378"/>
        <dbReference type="ChEBI" id="CHEBI:30616"/>
        <dbReference type="ChEBI" id="CHEBI:58017"/>
        <dbReference type="ChEBI" id="CHEBI:78346"/>
        <dbReference type="ChEBI" id="CHEBI:456215"/>
        <dbReference type="EC" id="2.7.6.1"/>
    </reaction>
</comment>
<keyword evidence="12" id="KW-1185">Reference proteome</keyword>
<dbReference type="NCBIfam" id="TIGR01251">
    <property type="entry name" value="ribP_PPkin"/>
    <property type="match status" value="1"/>
</dbReference>
<keyword evidence="8" id="KW-0460">Magnesium</keyword>
<evidence type="ECO:0000256" key="4">
    <source>
        <dbReference type="ARBA" id="ARBA00022727"/>
    </source>
</evidence>
<dbReference type="SMART" id="SM01400">
    <property type="entry name" value="Pribosyltran_N"/>
    <property type="match status" value="1"/>
</dbReference>
<evidence type="ECO:0000256" key="2">
    <source>
        <dbReference type="ARBA" id="ARBA00022679"/>
    </source>
</evidence>
<sequence>MENSVKLYATSTAVELAGKIATALGLPLHYIQTEKFSDGELSVRFNESVRGQMVFLVAKVNMPYEHFFEMLMTVDAARRSSAKEVVLVLPYLPHSRQERRDGQRTSISSRMVADIIQLMGADRIITLDLHTNAIEGFYKIPLDPLSSLRLFCDHIKNSGLDHLCLCSPDFGGIKRIREYKKHLDAEMVVINKERLKANQVAHMEIIGEVRNRNIIIVDDLVDTAGTLCKAADVLMEHGAASVRAYCTHGVLSGAALETIQNSQLLKLCISDTVNEKFEHPKIEVVSCAPLLARAIEHLVNNKSLAALDKAL</sequence>
<evidence type="ECO:0000256" key="7">
    <source>
        <dbReference type="ARBA" id="ARBA00022840"/>
    </source>
</evidence>
<evidence type="ECO:0000313" key="12">
    <source>
        <dbReference type="Proteomes" id="UP000184212"/>
    </source>
</evidence>
<feature type="domain" description="Ribose-phosphate pyrophosphokinase N-terminal" evidence="10">
    <location>
        <begin position="6"/>
        <end position="120"/>
    </location>
</feature>
<protein>
    <recommendedName>
        <fullName evidence="1">ribose-phosphate diphosphokinase</fullName>
        <ecNumber evidence="1">2.7.6.1</ecNumber>
    </recommendedName>
</protein>
<dbReference type="Proteomes" id="UP000184212">
    <property type="component" value="Unassembled WGS sequence"/>
</dbReference>
<dbReference type="InterPro" id="IPR029057">
    <property type="entry name" value="PRTase-like"/>
</dbReference>
<dbReference type="Pfam" id="PF14572">
    <property type="entry name" value="Pribosyl_synth"/>
    <property type="match status" value="1"/>
</dbReference>
<dbReference type="GO" id="GO:0002189">
    <property type="term" value="C:ribose phosphate diphosphokinase complex"/>
    <property type="evidence" value="ECO:0007669"/>
    <property type="project" value="TreeGrafter"/>
</dbReference>
<dbReference type="AlphaFoldDB" id="A0A1M5JI31"/>
<dbReference type="Pfam" id="PF13793">
    <property type="entry name" value="Pribosyltran_N"/>
    <property type="match status" value="1"/>
</dbReference>
<keyword evidence="7" id="KW-0067">ATP-binding</keyword>
<dbReference type="CDD" id="cd06223">
    <property type="entry name" value="PRTases_typeI"/>
    <property type="match status" value="1"/>
</dbReference>
<reference evidence="11 12" key="1">
    <citation type="submission" date="2016-11" db="EMBL/GenBank/DDBJ databases">
        <authorList>
            <person name="Jaros S."/>
            <person name="Januszkiewicz K."/>
            <person name="Wedrychowicz H."/>
        </authorList>
    </citation>
    <scope>NUCLEOTIDE SEQUENCE [LARGE SCALE GENOMIC DNA]</scope>
    <source>
        <strain evidence="11 12">DSM 24574</strain>
    </source>
</reference>
<dbReference type="GO" id="GO:0005737">
    <property type="term" value="C:cytoplasm"/>
    <property type="evidence" value="ECO:0007669"/>
    <property type="project" value="TreeGrafter"/>
</dbReference>
<evidence type="ECO:0000256" key="5">
    <source>
        <dbReference type="ARBA" id="ARBA00022741"/>
    </source>
</evidence>
<accession>A0A1M5JI31</accession>
<evidence type="ECO:0000256" key="1">
    <source>
        <dbReference type="ARBA" id="ARBA00013247"/>
    </source>
</evidence>
<dbReference type="RefSeq" id="WP_073129739.1">
    <property type="nucleotide sequence ID" value="NZ_FQWQ01000001.1"/>
</dbReference>